<dbReference type="Proteomes" id="UP000266188">
    <property type="component" value="Unassembled WGS sequence"/>
</dbReference>
<evidence type="ECO:0000313" key="3">
    <source>
        <dbReference type="Proteomes" id="UP000266188"/>
    </source>
</evidence>
<accession>A0A3A2Z1D9</accession>
<proteinExistence type="predicted"/>
<dbReference type="AlphaFoldDB" id="A0A3A2Z1D9"/>
<feature type="region of interest" description="Disordered" evidence="1">
    <location>
        <begin position="1"/>
        <end position="69"/>
    </location>
</feature>
<comment type="caution">
    <text evidence="2">The sequence shown here is derived from an EMBL/GenBank/DDBJ whole genome shotgun (WGS) entry which is preliminary data.</text>
</comment>
<organism evidence="2 3">
    <name type="scientific">Aspergillus sclerotialis</name>
    <dbReference type="NCBI Taxonomy" id="2070753"/>
    <lineage>
        <taxon>Eukaryota</taxon>
        <taxon>Fungi</taxon>
        <taxon>Dikarya</taxon>
        <taxon>Ascomycota</taxon>
        <taxon>Pezizomycotina</taxon>
        <taxon>Eurotiomycetes</taxon>
        <taxon>Eurotiomycetidae</taxon>
        <taxon>Eurotiales</taxon>
        <taxon>Aspergillaceae</taxon>
        <taxon>Aspergillus</taxon>
        <taxon>Aspergillus subgen. Polypaecilum</taxon>
    </lineage>
</organism>
<name>A0A3A2Z1D9_9EURO</name>
<sequence length="69" mass="7359">MVQPAGTRDRDPVLEDAGGPALHERSAAVCSGRRGKTWRGESHLEQSELQARPQPILNQVPGSDKVASG</sequence>
<keyword evidence="3" id="KW-1185">Reference proteome</keyword>
<gene>
    <name evidence="2" type="ORF">PHISCL_10977</name>
</gene>
<reference evidence="3" key="1">
    <citation type="submission" date="2017-02" db="EMBL/GenBank/DDBJ databases">
        <authorList>
            <person name="Tafer H."/>
            <person name="Lopandic K."/>
        </authorList>
    </citation>
    <scope>NUCLEOTIDE SEQUENCE [LARGE SCALE GENOMIC DNA]</scope>
    <source>
        <strain evidence="3">CBS 366.77</strain>
    </source>
</reference>
<dbReference type="EMBL" id="MVGC01003211">
    <property type="protein sequence ID" value="RJE16686.1"/>
    <property type="molecule type" value="Genomic_DNA"/>
</dbReference>
<evidence type="ECO:0000256" key="1">
    <source>
        <dbReference type="SAM" id="MobiDB-lite"/>
    </source>
</evidence>
<protein>
    <submittedName>
        <fullName evidence="2">Uncharacterized protein</fullName>
    </submittedName>
</protein>
<evidence type="ECO:0000313" key="2">
    <source>
        <dbReference type="EMBL" id="RJE16686.1"/>
    </source>
</evidence>